<evidence type="ECO:0000313" key="5">
    <source>
        <dbReference type="Proteomes" id="UP000283269"/>
    </source>
</evidence>
<dbReference type="InParanoid" id="A0A409WMG8"/>
<dbReference type="GO" id="GO:0000724">
    <property type="term" value="P:double-strand break repair via homologous recombination"/>
    <property type="evidence" value="ECO:0007669"/>
    <property type="project" value="TreeGrafter"/>
</dbReference>
<dbReference type="SUPFAM" id="SSF50249">
    <property type="entry name" value="Nucleic acid-binding proteins"/>
    <property type="match status" value="1"/>
</dbReference>
<name>A0A409WMG8_PSICY</name>
<keyword evidence="5" id="KW-1185">Reference proteome</keyword>
<dbReference type="GO" id="GO:0006289">
    <property type="term" value="P:nucleotide-excision repair"/>
    <property type="evidence" value="ECO:0007669"/>
    <property type="project" value="TreeGrafter"/>
</dbReference>
<comment type="subcellular location">
    <subcellularLocation>
        <location evidence="1">Nucleus</location>
    </subcellularLocation>
</comment>
<dbReference type="Proteomes" id="UP000283269">
    <property type="component" value="Unassembled WGS sequence"/>
</dbReference>
<reference evidence="4 5" key="1">
    <citation type="journal article" date="2018" name="Evol. Lett.">
        <title>Horizontal gene cluster transfer increased hallucinogenic mushroom diversity.</title>
        <authorList>
            <person name="Reynolds H.T."/>
            <person name="Vijayakumar V."/>
            <person name="Gluck-Thaler E."/>
            <person name="Korotkin H.B."/>
            <person name="Matheny P.B."/>
            <person name="Slot J.C."/>
        </authorList>
    </citation>
    <scope>NUCLEOTIDE SEQUENCE [LARGE SCALE GENOMIC DNA]</scope>
    <source>
        <strain evidence="4 5">2631</strain>
    </source>
</reference>
<dbReference type="GO" id="GO:0006260">
    <property type="term" value="P:DNA replication"/>
    <property type="evidence" value="ECO:0007669"/>
    <property type="project" value="InterPro"/>
</dbReference>
<dbReference type="AlphaFoldDB" id="A0A409WMG8"/>
<dbReference type="CDD" id="cd04479">
    <property type="entry name" value="RPA3"/>
    <property type="match status" value="1"/>
</dbReference>
<dbReference type="GO" id="GO:0003684">
    <property type="term" value="F:damaged DNA binding"/>
    <property type="evidence" value="ECO:0007669"/>
    <property type="project" value="TreeGrafter"/>
</dbReference>
<organism evidence="4 5">
    <name type="scientific">Psilocybe cyanescens</name>
    <dbReference type="NCBI Taxonomy" id="93625"/>
    <lineage>
        <taxon>Eukaryota</taxon>
        <taxon>Fungi</taxon>
        <taxon>Dikarya</taxon>
        <taxon>Basidiomycota</taxon>
        <taxon>Agaricomycotina</taxon>
        <taxon>Agaricomycetes</taxon>
        <taxon>Agaricomycetidae</taxon>
        <taxon>Agaricales</taxon>
        <taxon>Agaricineae</taxon>
        <taxon>Strophariaceae</taxon>
        <taxon>Psilocybe</taxon>
    </lineage>
</organism>
<dbReference type="PANTHER" id="PTHR15114:SF1">
    <property type="entry name" value="REPLICATION PROTEIN A 14 KDA SUBUNIT"/>
    <property type="match status" value="1"/>
</dbReference>
<dbReference type="GO" id="GO:0035861">
    <property type="term" value="C:site of double-strand break"/>
    <property type="evidence" value="ECO:0007669"/>
    <property type="project" value="TreeGrafter"/>
</dbReference>
<comment type="similarity">
    <text evidence="2">Belongs to the replication factor A protein 3 family.</text>
</comment>
<keyword evidence="3" id="KW-0539">Nucleus</keyword>
<evidence type="ECO:0008006" key="6">
    <source>
        <dbReference type="Google" id="ProtNLM"/>
    </source>
</evidence>
<evidence type="ECO:0000313" key="4">
    <source>
        <dbReference type="EMBL" id="PPQ79715.1"/>
    </source>
</evidence>
<dbReference type="GO" id="GO:0006298">
    <property type="term" value="P:mismatch repair"/>
    <property type="evidence" value="ECO:0007669"/>
    <property type="project" value="TreeGrafter"/>
</dbReference>
<dbReference type="Pfam" id="PF08661">
    <property type="entry name" value="Rep_fac-A_3"/>
    <property type="match status" value="1"/>
</dbReference>
<dbReference type="InterPro" id="IPR013970">
    <property type="entry name" value="Rfa2"/>
</dbReference>
<dbReference type="GO" id="GO:0006284">
    <property type="term" value="P:base-excision repair"/>
    <property type="evidence" value="ECO:0007669"/>
    <property type="project" value="TreeGrafter"/>
</dbReference>
<dbReference type="EMBL" id="NHYD01003367">
    <property type="protein sequence ID" value="PPQ79715.1"/>
    <property type="molecule type" value="Genomic_DNA"/>
</dbReference>
<comment type="caution">
    <text evidence="4">The sequence shown here is derived from an EMBL/GenBank/DDBJ whole genome shotgun (WGS) entry which is preliminary data.</text>
</comment>
<evidence type="ECO:0000256" key="2">
    <source>
        <dbReference type="ARBA" id="ARBA00009761"/>
    </source>
</evidence>
<protein>
    <recommendedName>
        <fullName evidence="6">Replication factor A protein 3</fullName>
    </recommendedName>
</protein>
<dbReference type="Gene3D" id="2.40.50.140">
    <property type="entry name" value="Nucleic acid-binding proteins"/>
    <property type="match status" value="1"/>
</dbReference>
<gene>
    <name evidence="4" type="ORF">CVT25_003284</name>
</gene>
<dbReference type="PANTHER" id="PTHR15114">
    <property type="entry name" value="REPLICATION PROTEIN A3"/>
    <property type="match status" value="1"/>
</dbReference>
<dbReference type="STRING" id="93625.A0A409WMG8"/>
<dbReference type="OrthoDB" id="188186at2759"/>
<dbReference type="GO" id="GO:0005662">
    <property type="term" value="C:DNA replication factor A complex"/>
    <property type="evidence" value="ECO:0007669"/>
    <property type="project" value="TreeGrafter"/>
</dbReference>
<evidence type="ECO:0000256" key="1">
    <source>
        <dbReference type="ARBA" id="ARBA00004123"/>
    </source>
</evidence>
<sequence>MYSGDQEGPKELSTRVNSARLPQFTGKSVRLACKVLTLDANRMTVEASDGGQVTVVQIPPNTNISDPYVEVIGKATNPTTIQMYACVNLGQDLDMKLVNDTIELIHDNRFYQKMFC</sequence>
<evidence type="ECO:0000256" key="3">
    <source>
        <dbReference type="ARBA" id="ARBA00023242"/>
    </source>
</evidence>
<accession>A0A409WMG8</accession>
<dbReference type="GO" id="GO:0003697">
    <property type="term" value="F:single-stranded DNA binding"/>
    <property type="evidence" value="ECO:0007669"/>
    <property type="project" value="TreeGrafter"/>
</dbReference>
<dbReference type="InterPro" id="IPR012340">
    <property type="entry name" value="NA-bd_OB-fold"/>
</dbReference>
<proteinExistence type="inferred from homology"/>